<accession>A0A4Y7PHT9</accession>
<name>A0A4Y7PHT9_9AGAM</name>
<sequence>MQALHTEATGRLDVDGMCEILGIWEELGYTSPRHEEAKGENGGRTYTLRSEIELIGDVSSTLLVDGAEKAGSRLTIRVVNCLDPTSRHLLLVVMVLQDVLADPNVTCIQGRDVETCYTVRKALKDTTQHSRKCNWTKKRIVGKLGTAAGCCVVTRWWIRGRSQCHPSVSPRSRSCGPSTGIVTVWVLSFRICNGSDEVVWDILTILLERSKQGTAERGLGGVEESGIARDGPGIADPVRLASLSLLDVPVRRLSTTTSEPHNTYKYKGKQQRIRRGKRLQREHGSREVVVAVKTNSLKTDVHYRHHTS</sequence>
<evidence type="ECO:0000313" key="1">
    <source>
        <dbReference type="EMBL" id="TDL14957.1"/>
    </source>
</evidence>
<keyword evidence="2" id="KW-1185">Reference proteome</keyword>
<protein>
    <submittedName>
        <fullName evidence="1">Uncharacterized protein</fullName>
    </submittedName>
</protein>
<organism evidence="1 2">
    <name type="scientific">Rickenella mellea</name>
    <dbReference type="NCBI Taxonomy" id="50990"/>
    <lineage>
        <taxon>Eukaryota</taxon>
        <taxon>Fungi</taxon>
        <taxon>Dikarya</taxon>
        <taxon>Basidiomycota</taxon>
        <taxon>Agaricomycotina</taxon>
        <taxon>Agaricomycetes</taxon>
        <taxon>Hymenochaetales</taxon>
        <taxon>Rickenellaceae</taxon>
        <taxon>Rickenella</taxon>
    </lineage>
</organism>
<dbReference type="AlphaFoldDB" id="A0A4Y7PHT9"/>
<dbReference type="EMBL" id="ML170298">
    <property type="protein sequence ID" value="TDL14957.1"/>
    <property type="molecule type" value="Genomic_DNA"/>
</dbReference>
<evidence type="ECO:0000313" key="2">
    <source>
        <dbReference type="Proteomes" id="UP000294933"/>
    </source>
</evidence>
<dbReference type="Proteomes" id="UP000294933">
    <property type="component" value="Unassembled WGS sequence"/>
</dbReference>
<gene>
    <name evidence="1" type="ORF">BD410DRAFT_809331</name>
</gene>
<dbReference type="VEuPathDB" id="FungiDB:BD410DRAFT_809331"/>
<reference evidence="1 2" key="1">
    <citation type="submission" date="2018-06" db="EMBL/GenBank/DDBJ databases">
        <title>A transcriptomic atlas of mushroom development highlights an independent origin of complex multicellularity.</title>
        <authorList>
            <consortium name="DOE Joint Genome Institute"/>
            <person name="Krizsan K."/>
            <person name="Almasi E."/>
            <person name="Merenyi Z."/>
            <person name="Sahu N."/>
            <person name="Viragh M."/>
            <person name="Koszo T."/>
            <person name="Mondo S."/>
            <person name="Kiss B."/>
            <person name="Balint B."/>
            <person name="Kues U."/>
            <person name="Barry K."/>
            <person name="Hegedus J.C."/>
            <person name="Henrissat B."/>
            <person name="Johnson J."/>
            <person name="Lipzen A."/>
            <person name="Ohm R."/>
            <person name="Nagy I."/>
            <person name="Pangilinan J."/>
            <person name="Yan J."/>
            <person name="Xiong Y."/>
            <person name="Grigoriev I.V."/>
            <person name="Hibbett D.S."/>
            <person name="Nagy L.G."/>
        </authorList>
    </citation>
    <scope>NUCLEOTIDE SEQUENCE [LARGE SCALE GENOMIC DNA]</scope>
    <source>
        <strain evidence="1 2">SZMC22713</strain>
    </source>
</reference>
<proteinExistence type="predicted"/>